<protein>
    <submittedName>
        <fullName evidence="1">Uncharacterized protein</fullName>
    </submittedName>
</protein>
<dbReference type="Proteomes" id="UP000273675">
    <property type="component" value="Unassembled WGS sequence"/>
</dbReference>
<gene>
    <name evidence="1" type="ORF">C7435_3374</name>
</gene>
<organism evidence="1 2">
    <name type="scientific">Maricaulis maris</name>
    <dbReference type="NCBI Taxonomy" id="74318"/>
    <lineage>
        <taxon>Bacteria</taxon>
        <taxon>Pseudomonadati</taxon>
        <taxon>Pseudomonadota</taxon>
        <taxon>Alphaproteobacteria</taxon>
        <taxon>Maricaulales</taxon>
        <taxon>Maricaulaceae</taxon>
        <taxon>Maricaulis</taxon>
    </lineage>
</organism>
<sequence length="97" mass="11096">MLEPYVRRIDFLQGLTAAEGLSIDAVEAVTRYQHRMQDFIHVWSNARRRREEFQTAYSATMAALSDALLRLKRHGRYKSRLTELALAPSADGEDTPS</sequence>
<evidence type="ECO:0000313" key="1">
    <source>
        <dbReference type="EMBL" id="RKQ89513.1"/>
    </source>
</evidence>
<comment type="caution">
    <text evidence="1">The sequence shown here is derived from an EMBL/GenBank/DDBJ whole genome shotgun (WGS) entry which is preliminary data.</text>
</comment>
<name>A0A495CVX6_9PROT</name>
<proteinExistence type="predicted"/>
<reference evidence="1 2" key="1">
    <citation type="submission" date="2018-10" db="EMBL/GenBank/DDBJ databases">
        <title>Genomic Encyclopedia of Type Strains, Phase IV (KMG-IV): sequencing the most valuable type-strain genomes for metagenomic binning, comparative biology and taxonomic classification.</title>
        <authorList>
            <person name="Goeker M."/>
        </authorList>
    </citation>
    <scope>NUCLEOTIDE SEQUENCE [LARGE SCALE GENOMIC DNA]</scope>
    <source>
        <strain evidence="1 2">DSM 4734</strain>
    </source>
</reference>
<evidence type="ECO:0000313" key="2">
    <source>
        <dbReference type="Proteomes" id="UP000273675"/>
    </source>
</evidence>
<accession>A0A495CVX6</accession>
<dbReference type="AlphaFoldDB" id="A0A495CVX6"/>
<dbReference type="EMBL" id="RBIM01000010">
    <property type="protein sequence ID" value="RKQ89513.1"/>
    <property type="molecule type" value="Genomic_DNA"/>
</dbReference>
<dbReference type="RefSeq" id="WP_147422744.1">
    <property type="nucleotide sequence ID" value="NZ_RBIM01000010.1"/>
</dbReference>